<gene>
    <name evidence="3" type="ORF">NS263_13790</name>
    <name evidence="4" type="ORF">NS359_08455</name>
</gene>
<feature type="transmembrane region" description="Helical" evidence="1">
    <location>
        <begin position="91"/>
        <end position="109"/>
    </location>
</feature>
<keyword evidence="1" id="KW-1133">Transmembrane helix</keyword>
<protein>
    <recommendedName>
        <fullName evidence="2">Acyltransferase 3 domain-containing protein</fullName>
    </recommendedName>
</protein>
<proteinExistence type="predicted"/>
<dbReference type="OrthoDB" id="9807745at2"/>
<evidence type="ECO:0000313" key="5">
    <source>
        <dbReference type="Proteomes" id="UP000072763"/>
    </source>
</evidence>
<evidence type="ECO:0000313" key="3">
    <source>
        <dbReference type="EMBL" id="KTR38322.1"/>
    </source>
</evidence>
<name>A0A147DR47_9MICO</name>
<accession>A0A147DR47</accession>
<evidence type="ECO:0000313" key="4">
    <source>
        <dbReference type="EMBL" id="KTR51842.1"/>
    </source>
</evidence>
<organism evidence="4 5">
    <name type="scientific">Curtobacterium oceanosedimentum</name>
    <dbReference type="NCBI Taxonomy" id="465820"/>
    <lineage>
        <taxon>Bacteria</taxon>
        <taxon>Bacillati</taxon>
        <taxon>Actinomycetota</taxon>
        <taxon>Actinomycetes</taxon>
        <taxon>Micrococcales</taxon>
        <taxon>Microbacteriaceae</taxon>
        <taxon>Curtobacterium</taxon>
    </lineage>
</organism>
<evidence type="ECO:0000313" key="6">
    <source>
        <dbReference type="Proteomes" id="UP000078335"/>
    </source>
</evidence>
<feature type="transmembrane region" description="Helical" evidence="1">
    <location>
        <begin position="250"/>
        <end position="271"/>
    </location>
</feature>
<feature type="transmembrane region" description="Helical" evidence="1">
    <location>
        <begin position="170"/>
        <end position="189"/>
    </location>
</feature>
<feature type="transmembrane region" description="Helical" evidence="1">
    <location>
        <begin position="21"/>
        <end position="42"/>
    </location>
</feature>
<dbReference type="GO" id="GO:0016747">
    <property type="term" value="F:acyltransferase activity, transferring groups other than amino-acyl groups"/>
    <property type="evidence" value="ECO:0007669"/>
    <property type="project" value="InterPro"/>
</dbReference>
<dbReference type="EMBL" id="LDRC01000043">
    <property type="protein sequence ID" value="KTR51842.1"/>
    <property type="molecule type" value="Genomic_DNA"/>
</dbReference>
<feature type="transmembrane region" description="Helical" evidence="1">
    <location>
        <begin position="278"/>
        <end position="296"/>
    </location>
</feature>
<reference evidence="5 6" key="1">
    <citation type="journal article" date="2016" name="Front. Microbiol.">
        <title>Genomic Resource of Rice Seed Associated Bacteria.</title>
        <authorList>
            <person name="Midha S."/>
            <person name="Bansal K."/>
            <person name="Sharma S."/>
            <person name="Kumar N."/>
            <person name="Patil P.P."/>
            <person name="Chaudhry V."/>
            <person name="Patil P.B."/>
        </authorList>
    </citation>
    <scope>NUCLEOTIDE SEQUENCE [LARGE SCALE GENOMIC DNA]</scope>
    <source>
        <strain evidence="3 6">NS263</strain>
        <strain evidence="4 5">NS359</strain>
    </source>
</reference>
<feature type="transmembrane region" description="Helical" evidence="1">
    <location>
        <begin position="195"/>
        <end position="213"/>
    </location>
</feature>
<keyword evidence="6" id="KW-1185">Reference proteome</keyword>
<dbReference type="PANTHER" id="PTHR23028:SF134">
    <property type="entry name" value="PUTATIVE (AFU_ORTHOLOGUE AFUA_4G08520)-RELATED"/>
    <property type="match status" value="1"/>
</dbReference>
<dbReference type="InterPro" id="IPR050879">
    <property type="entry name" value="Acyltransferase_3"/>
</dbReference>
<dbReference type="Pfam" id="PF01757">
    <property type="entry name" value="Acyl_transf_3"/>
    <property type="match status" value="1"/>
</dbReference>
<evidence type="ECO:0000256" key="1">
    <source>
        <dbReference type="SAM" id="Phobius"/>
    </source>
</evidence>
<dbReference type="STRING" id="465820.NS263_13790"/>
<feature type="transmembrane region" description="Helical" evidence="1">
    <location>
        <begin position="121"/>
        <end position="140"/>
    </location>
</feature>
<evidence type="ECO:0000259" key="2">
    <source>
        <dbReference type="Pfam" id="PF01757"/>
    </source>
</evidence>
<keyword evidence="1" id="KW-0812">Transmembrane</keyword>
<dbReference type="AlphaFoldDB" id="A0A147DR47"/>
<dbReference type="Proteomes" id="UP000078335">
    <property type="component" value="Unassembled WGS sequence"/>
</dbReference>
<dbReference type="PANTHER" id="PTHR23028">
    <property type="entry name" value="ACETYLTRANSFERASE"/>
    <property type="match status" value="1"/>
</dbReference>
<dbReference type="PATRIC" id="fig|465820.3.peg.3082"/>
<dbReference type="RefSeq" id="WP_058729826.1">
    <property type="nucleotide sequence ID" value="NZ_LDRB01000081.1"/>
</dbReference>
<sequence length="354" mass="38673">MSEARNRSEAKRVASPSGAHRIISLEVVRGVAAAVVLLHHTFAAESAQYEEWTRNVIDPGRIGVVMFFVVSGYVIPLSLDKQSLSVFAIRRLFRLFPLYWFALALYAMLDPTVRDGDHSSIVWVVNVIMLQGLLPIATLIPTAWTLGIEMAFYVQAAVFHAYFRRVSADALGYGWLAAFALAMLAQGLLGRPLPATGALLLFTAAIGHVFYLVQHRGLPSARLWSMVGCGLVVVPVASLLGGRVDPDWPPFVYGVSWMVGILGFAVVNALGRFVGQRLATFLGSTSYAVYLLHPLVHGLLEDRFGPVVLFVFATCAVTYTLSYLVHRFLEAPMIRVGRRLTGAQPRITATSPSG</sequence>
<dbReference type="Proteomes" id="UP000072763">
    <property type="component" value="Unassembled WGS sequence"/>
</dbReference>
<feature type="domain" description="Acyltransferase 3" evidence="2">
    <location>
        <begin position="23"/>
        <end position="326"/>
    </location>
</feature>
<comment type="caution">
    <text evidence="4">The sequence shown here is derived from an EMBL/GenBank/DDBJ whole genome shotgun (WGS) entry which is preliminary data.</text>
</comment>
<keyword evidence="1" id="KW-0472">Membrane</keyword>
<dbReference type="EMBL" id="LDRB01000081">
    <property type="protein sequence ID" value="KTR38322.1"/>
    <property type="molecule type" value="Genomic_DNA"/>
</dbReference>
<dbReference type="InterPro" id="IPR002656">
    <property type="entry name" value="Acyl_transf_3_dom"/>
</dbReference>
<feature type="transmembrane region" description="Helical" evidence="1">
    <location>
        <begin position="62"/>
        <end position="79"/>
    </location>
</feature>
<feature type="transmembrane region" description="Helical" evidence="1">
    <location>
        <begin position="308"/>
        <end position="329"/>
    </location>
</feature>
<feature type="transmembrane region" description="Helical" evidence="1">
    <location>
        <begin position="225"/>
        <end position="244"/>
    </location>
</feature>